<dbReference type="InterPro" id="IPR018376">
    <property type="entry name" value="Enoyl-CoA_hyd/isom_CS"/>
</dbReference>
<keyword evidence="11" id="KW-1185">Reference proteome</keyword>
<dbReference type="OrthoDB" id="9775794at2"/>
<dbReference type="SUPFAM" id="SSF52096">
    <property type="entry name" value="ClpP/crotonase"/>
    <property type="match status" value="1"/>
</dbReference>
<evidence type="ECO:0000256" key="3">
    <source>
        <dbReference type="ARBA" id="ARBA00012076"/>
    </source>
</evidence>
<dbReference type="FunFam" id="1.10.12.10:FF:000001">
    <property type="entry name" value="Probable enoyl-CoA hydratase, mitochondrial"/>
    <property type="match status" value="1"/>
</dbReference>
<keyword evidence="4" id="KW-0276">Fatty acid metabolism</keyword>
<dbReference type="PROSITE" id="PS00166">
    <property type="entry name" value="ENOYL_COA_HYDRATASE"/>
    <property type="match status" value="1"/>
</dbReference>
<protein>
    <recommendedName>
        <fullName evidence="3">enoyl-CoA hydratase</fullName>
        <ecNumber evidence="3">4.2.1.17</ecNumber>
    </recommendedName>
</protein>
<dbReference type="PANTHER" id="PTHR11941:SF54">
    <property type="entry name" value="ENOYL-COA HYDRATASE, MITOCHONDRIAL"/>
    <property type="match status" value="1"/>
</dbReference>
<gene>
    <name evidence="10" type="ORF">EKE94_10770</name>
</gene>
<dbReference type="Pfam" id="PF00378">
    <property type="entry name" value="ECH_1"/>
    <property type="match status" value="1"/>
</dbReference>
<evidence type="ECO:0000256" key="5">
    <source>
        <dbReference type="ARBA" id="ARBA00023098"/>
    </source>
</evidence>
<dbReference type="InterPro" id="IPR014748">
    <property type="entry name" value="Enoyl-CoA_hydra_C"/>
</dbReference>
<dbReference type="GO" id="GO:0018812">
    <property type="term" value="F:3-hydroxyacyl-CoA dehydratase activity"/>
    <property type="evidence" value="ECO:0007669"/>
    <property type="project" value="RHEA"/>
</dbReference>
<evidence type="ECO:0000256" key="2">
    <source>
        <dbReference type="ARBA" id="ARBA00005254"/>
    </source>
</evidence>
<evidence type="ECO:0000256" key="7">
    <source>
        <dbReference type="ARBA" id="ARBA00023709"/>
    </source>
</evidence>
<organism evidence="10 11">
    <name type="scientific">Mesobaculum littorinae</name>
    <dbReference type="NCBI Taxonomy" id="2486419"/>
    <lineage>
        <taxon>Bacteria</taxon>
        <taxon>Pseudomonadati</taxon>
        <taxon>Pseudomonadota</taxon>
        <taxon>Alphaproteobacteria</taxon>
        <taxon>Rhodobacterales</taxon>
        <taxon>Roseobacteraceae</taxon>
        <taxon>Mesobaculum</taxon>
    </lineage>
</organism>
<keyword evidence="5" id="KW-0443">Lipid metabolism</keyword>
<dbReference type="Gene3D" id="1.10.12.10">
    <property type="entry name" value="Lyase 2-enoyl-coa Hydratase, Chain A, domain 2"/>
    <property type="match status" value="1"/>
</dbReference>
<dbReference type="FunFam" id="3.90.226.10:FF:000019">
    <property type="entry name" value="Enoyl-CoA hydratase, mitochondrial"/>
    <property type="match status" value="1"/>
</dbReference>
<comment type="catalytic activity">
    <reaction evidence="7">
        <text>a (3S)-3-hydroxyacyl-CoA = a (2E)-enoyl-CoA + H2O</text>
        <dbReference type="Rhea" id="RHEA:16105"/>
        <dbReference type="ChEBI" id="CHEBI:15377"/>
        <dbReference type="ChEBI" id="CHEBI:57318"/>
        <dbReference type="ChEBI" id="CHEBI:58856"/>
        <dbReference type="EC" id="4.2.1.17"/>
    </reaction>
</comment>
<keyword evidence="6 10" id="KW-0456">Lyase</keyword>
<dbReference type="RefSeq" id="WP_127906610.1">
    <property type="nucleotide sequence ID" value="NZ_RQXX01000003.1"/>
</dbReference>
<dbReference type="Proteomes" id="UP000285908">
    <property type="component" value="Unassembled WGS sequence"/>
</dbReference>
<comment type="catalytic activity">
    <reaction evidence="8">
        <text>a 4-saturated-(3S)-3-hydroxyacyl-CoA = a (3E)-enoyl-CoA + H2O</text>
        <dbReference type="Rhea" id="RHEA:20724"/>
        <dbReference type="ChEBI" id="CHEBI:15377"/>
        <dbReference type="ChEBI" id="CHEBI:58521"/>
        <dbReference type="ChEBI" id="CHEBI:137480"/>
        <dbReference type="EC" id="4.2.1.17"/>
    </reaction>
</comment>
<dbReference type="GO" id="GO:0006635">
    <property type="term" value="P:fatty acid beta-oxidation"/>
    <property type="evidence" value="ECO:0007669"/>
    <property type="project" value="TreeGrafter"/>
</dbReference>
<name>A0A438AH44_9RHOB</name>
<dbReference type="PANTHER" id="PTHR11941">
    <property type="entry name" value="ENOYL-COA HYDRATASE-RELATED"/>
    <property type="match status" value="1"/>
</dbReference>
<dbReference type="EC" id="4.2.1.17" evidence="3"/>
<evidence type="ECO:0000256" key="8">
    <source>
        <dbReference type="ARBA" id="ARBA00023717"/>
    </source>
</evidence>
<sequence length="258" mass="27864">MAYKTIVVELDDHVAVIKLNRPDALNALSTAMLREIVQALREADDNEKVRCIVLTGSEKAFAAGADIGEMAEMSFAEVFGSDLYGPEAQAIVRCRKPVIAAVSGYALGGGCELALMCDFIIASESAKFGQPEVNLGIIAGMGGTQRLTRAVGKAKAMDMHLTGRFMDAAEAERAGLVARVVPAKKLMDEAMAAAHKIAEKSQLALLAAKESVNRAFETPQAEGILHERRLFQSLFATEDQSEGMQAFLDKREAQFRDR</sequence>
<dbReference type="InterPro" id="IPR029045">
    <property type="entry name" value="ClpP/crotonase-like_dom_sf"/>
</dbReference>
<evidence type="ECO:0000256" key="1">
    <source>
        <dbReference type="ARBA" id="ARBA00002994"/>
    </source>
</evidence>
<dbReference type="CDD" id="cd06558">
    <property type="entry name" value="crotonase-like"/>
    <property type="match status" value="1"/>
</dbReference>
<evidence type="ECO:0000313" key="10">
    <source>
        <dbReference type="EMBL" id="RVV97945.1"/>
    </source>
</evidence>
<evidence type="ECO:0000256" key="9">
    <source>
        <dbReference type="RuleBase" id="RU003707"/>
    </source>
</evidence>
<proteinExistence type="inferred from homology"/>
<comment type="function">
    <text evidence="1">Could possibly oxidize fatty acids using specific components.</text>
</comment>
<dbReference type="NCBIfam" id="NF004517">
    <property type="entry name" value="PRK05862.1"/>
    <property type="match status" value="1"/>
</dbReference>
<comment type="similarity">
    <text evidence="2 9">Belongs to the enoyl-CoA hydratase/isomerase family.</text>
</comment>
<evidence type="ECO:0000313" key="11">
    <source>
        <dbReference type="Proteomes" id="UP000285908"/>
    </source>
</evidence>
<dbReference type="EMBL" id="RQXX01000003">
    <property type="protein sequence ID" value="RVV97945.1"/>
    <property type="molecule type" value="Genomic_DNA"/>
</dbReference>
<reference evidence="10 11" key="1">
    <citation type="submission" date="2018-11" db="EMBL/GenBank/DDBJ databases">
        <title>Mesobaculum littorinae gen. nov., sp. nov., isolated from Littorina scabra that represents a novel genus of the order Rhodobacteraceae.</title>
        <authorList>
            <person name="Li F."/>
        </authorList>
    </citation>
    <scope>NUCLEOTIDE SEQUENCE [LARGE SCALE GENOMIC DNA]</scope>
    <source>
        <strain evidence="10 11">M0103</strain>
    </source>
</reference>
<dbReference type="Gene3D" id="3.90.226.10">
    <property type="entry name" value="2-enoyl-CoA Hydratase, Chain A, domain 1"/>
    <property type="match status" value="1"/>
</dbReference>
<evidence type="ECO:0000256" key="6">
    <source>
        <dbReference type="ARBA" id="ARBA00023239"/>
    </source>
</evidence>
<comment type="caution">
    <text evidence="10">The sequence shown here is derived from an EMBL/GenBank/DDBJ whole genome shotgun (WGS) entry which is preliminary data.</text>
</comment>
<dbReference type="InterPro" id="IPR001753">
    <property type="entry name" value="Enoyl-CoA_hydra/iso"/>
</dbReference>
<evidence type="ECO:0000256" key="4">
    <source>
        <dbReference type="ARBA" id="ARBA00022832"/>
    </source>
</evidence>
<accession>A0A438AH44</accession>
<dbReference type="AlphaFoldDB" id="A0A438AH44"/>